<name>A0AAV7VBF8_PLEWA</name>
<evidence type="ECO:0000313" key="3">
    <source>
        <dbReference type="Proteomes" id="UP001066276"/>
    </source>
</evidence>
<organism evidence="2 3">
    <name type="scientific">Pleurodeles waltl</name>
    <name type="common">Iberian ribbed newt</name>
    <dbReference type="NCBI Taxonomy" id="8319"/>
    <lineage>
        <taxon>Eukaryota</taxon>
        <taxon>Metazoa</taxon>
        <taxon>Chordata</taxon>
        <taxon>Craniata</taxon>
        <taxon>Vertebrata</taxon>
        <taxon>Euteleostomi</taxon>
        <taxon>Amphibia</taxon>
        <taxon>Batrachia</taxon>
        <taxon>Caudata</taxon>
        <taxon>Salamandroidea</taxon>
        <taxon>Salamandridae</taxon>
        <taxon>Pleurodelinae</taxon>
        <taxon>Pleurodeles</taxon>
    </lineage>
</organism>
<keyword evidence="3" id="KW-1185">Reference proteome</keyword>
<gene>
    <name evidence="2" type="ORF">NDU88_001307</name>
</gene>
<dbReference type="AlphaFoldDB" id="A0AAV7VBF8"/>
<protein>
    <submittedName>
        <fullName evidence="2">Uncharacterized protein</fullName>
    </submittedName>
</protein>
<sequence length="66" mass="7473">MAVPPPPPTVNRQSTRMQNTHIKGLLWLALCERPHVQLTLRMSRTQPALRSPEQKEVPSQHEPGQA</sequence>
<reference evidence="2" key="1">
    <citation type="journal article" date="2022" name="bioRxiv">
        <title>Sequencing and chromosome-scale assembly of the giantPleurodeles waltlgenome.</title>
        <authorList>
            <person name="Brown T."/>
            <person name="Elewa A."/>
            <person name="Iarovenko S."/>
            <person name="Subramanian E."/>
            <person name="Araus A.J."/>
            <person name="Petzold A."/>
            <person name="Susuki M."/>
            <person name="Suzuki K.-i.T."/>
            <person name="Hayashi T."/>
            <person name="Toyoda A."/>
            <person name="Oliveira C."/>
            <person name="Osipova E."/>
            <person name="Leigh N.D."/>
            <person name="Simon A."/>
            <person name="Yun M.H."/>
        </authorList>
    </citation>
    <scope>NUCLEOTIDE SEQUENCE</scope>
    <source>
        <strain evidence="2">20211129_DDA</strain>
        <tissue evidence="2">Liver</tissue>
    </source>
</reference>
<accession>A0AAV7VBF8</accession>
<feature type="region of interest" description="Disordered" evidence="1">
    <location>
        <begin position="42"/>
        <end position="66"/>
    </location>
</feature>
<evidence type="ECO:0000313" key="2">
    <source>
        <dbReference type="EMBL" id="KAJ1197447.1"/>
    </source>
</evidence>
<evidence type="ECO:0000256" key="1">
    <source>
        <dbReference type="SAM" id="MobiDB-lite"/>
    </source>
</evidence>
<proteinExistence type="predicted"/>
<dbReference type="EMBL" id="JANPWB010000003">
    <property type="protein sequence ID" value="KAJ1197447.1"/>
    <property type="molecule type" value="Genomic_DNA"/>
</dbReference>
<dbReference type="Proteomes" id="UP001066276">
    <property type="component" value="Chromosome 2_1"/>
</dbReference>
<comment type="caution">
    <text evidence="2">The sequence shown here is derived from an EMBL/GenBank/DDBJ whole genome shotgun (WGS) entry which is preliminary data.</text>
</comment>